<dbReference type="InterPro" id="IPR051223">
    <property type="entry name" value="Polycystin"/>
</dbReference>
<dbReference type="Proteomes" id="UP000663844">
    <property type="component" value="Unassembled WGS sequence"/>
</dbReference>
<dbReference type="EMBL" id="CAJOAZ010005897">
    <property type="protein sequence ID" value="CAF4116698.1"/>
    <property type="molecule type" value="Genomic_DNA"/>
</dbReference>
<protein>
    <submittedName>
        <fullName evidence="1">Uncharacterized protein</fullName>
    </submittedName>
</protein>
<dbReference type="PANTHER" id="PTHR10877">
    <property type="entry name" value="POLYCYSTIN FAMILY MEMBER"/>
    <property type="match status" value="1"/>
</dbReference>
<comment type="caution">
    <text evidence="1">The sequence shown here is derived from an EMBL/GenBank/DDBJ whole genome shotgun (WGS) entry which is preliminary data.</text>
</comment>
<dbReference type="Proteomes" id="UP000663845">
    <property type="component" value="Unassembled WGS sequence"/>
</dbReference>
<dbReference type="GO" id="GO:0050982">
    <property type="term" value="P:detection of mechanical stimulus"/>
    <property type="evidence" value="ECO:0007669"/>
    <property type="project" value="TreeGrafter"/>
</dbReference>
<dbReference type="GO" id="GO:0016020">
    <property type="term" value="C:membrane"/>
    <property type="evidence" value="ECO:0007669"/>
    <property type="project" value="TreeGrafter"/>
</dbReference>
<reference evidence="1" key="1">
    <citation type="submission" date="2021-02" db="EMBL/GenBank/DDBJ databases">
        <authorList>
            <person name="Nowell W R."/>
        </authorList>
    </citation>
    <scope>NUCLEOTIDE SEQUENCE</scope>
</reference>
<evidence type="ECO:0000313" key="1">
    <source>
        <dbReference type="EMBL" id="CAF1186216.1"/>
    </source>
</evidence>
<dbReference type="OrthoDB" id="10039908at2759"/>
<accession>A0A814VF87</accession>
<dbReference type="EMBL" id="CAJOAY010007396">
    <property type="protein sequence ID" value="CAF4165483.1"/>
    <property type="molecule type" value="Genomic_DNA"/>
</dbReference>
<evidence type="ECO:0000313" key="5">
    <source>
        <dbReference type="Proteomes" id="UP000663845"/>
    </source>
</evidence>
<dbReference type="EMBL" id="CAJNON010001105">
    <property type="protein sequence ID" value="CAF1428425.1"/>
    <property type="molecule type" value="Genomic_DNA"/>
</dbReference>
<gene>
    <name evidence="1" type="ORF">JYZ213_LOCUS26070</name>
    <name evidence="4" type="ORF">OKA104_LOCUS39024</name>
    <name evidence="3" type="ORF">OXD698_LOCUS36246</name>
    <name evidence="2" type="ORF">VCS650_LOCUS38145</name>
</gene>
<sequence length="69" mass="8068">MHVIKIRKDLERLGVTLLSDNYSTDQYFYQILVFTGHRTNSEVHFILAGEEDETTVRTFSDSLRKLFAT</sequence>
<dbReference type="AlphaFoldDB" id="A0A814VF87"/>
<proteinExistence type="predicted"/>
<dbReference type="PANTHER" id="PTHR10877:SF150">
    <property type="entry name" value="REJ DOMAIN-CONTAINING PROTEIN"/>
    <property type="match status" value="1"/>
</dbReference>
<dbReference type="Proteomes" id="UP000663891">
    <property type="component" value="Unassembled WGS sequence"/>
</dbReference>
<evidence type="ECO:0000313" key="3">
    <source>
        <dbReference type="EMBL" id="CAF4116698.1"/>
    </source>
</evidence>
<organism evidence="1 5">
    <name type="scientific">Adineta steineri</name>
    <dbReference type="NCBI Taxonomy" id="433720"/>
    <lineage>
        <taxon>Eukaryota</taxon>
        <taxon>Metazoa</taxon>
        <taxon>Spiralia</taxon>
        <taxon>Gnathifera</taxon>
        <taxon>Rotifera</taxon>
        <taxon>Eurotatoria</taxon>
        <taxon>Bdelloidea</taxon>
        <taxon>Adinetida</taxon>
        <taxon>Adinetidae</taxon>
        <taxon>Adineta</taxon>
    </lineage>
</organism>
<evidence type="ECO:0000313" key="2">
    <source>
        <dbReference type="EMBL" id="CAF1428425.1"/>
    </source>
</evidence>
<name>A0A814VF87_9BILA</name>
<evidence type="ECO:0000313" key="4">
    <source>
        <dbReference type="EMBL" id="CAF4165483.1"/>
    </source>
</evidence>
<dbReference type="EMBL" id="CAJNOG010000342">
    <property type="protein sequence ID" value="CAF1186216.1"/>
    <property type="molecule type" value="Genomic_DNA"/>
</dbReference>
<dbReference type="GO" id="GO:0005262">
    <property type="term" value="F:calcium channel activity"/>
    <property type="evidence" value="ECO:0007669"/>
    <property type="project" value="TreeGrafter"/>
</dbReference>
<dbReference type="Proteomes" id="UP000663881">
    <property type="component" value="Unassembled WGS sequence"/>
</dbReference>